<dbReference type="Proteomes" id="UP000185596">
    <property type="component" value="Unassembled WGS sequence"/>
</dbReference>
<keyword evidence="5 7" id="KW-0456">Lyase</keyword>
<dbReference type="InterPro" id="IPR002129">
    <property type="entry name" value="PyrdxlP-dep_de-COase"/>
</dbReference>
<keyword evidence="3" id="KW-0210">Decarboxylase</keyword>
<keyword evidence="9" id="KW-1185">Reference proteome</keyword>
<comment type="cofactor">
    <cofactor evidence="1 6 7">
        <name>pyridoxal 5'-phosphate</name>
        <dbReference type="ChEBI" id="CHEBI:597326"/>
    </cofactor>
</comment>
<dbReference type="InterPro" id="IPR015424">
    <property type="entry name" value="PyrdxlP-dep_Trfase"/>
</dbReference>
<proteinExistence type="inferred from homology"/>
<name>A0A1Q8CTL8_9PSEU</name>
<dbReference type="OrthoDB" id="3335676at2"/>
<accession>A0A1Q8CTL8</accession>
<dbReference type="EMBL" id="MSIE01000015">
    <property type="protein sequence ID" value="OLF17692.1"/>
    <property type="molecule type" value="Genomic_DNA"/>
</dbReference>
<dbReference type="GO" id="GO:0006520">
    <property type="term" value="P:amino acid metabolic process"/>
    <property type="evidence" value="ECO:0007669"/>
    <property type="project" value="InterPro"/>
</dbReference>
<feature type="modified residue" description="N6-(pyridoxal phosphate)lysine" evidence="6">
    <location>
        <position position="276"/>
    </location>
</feature>
<gene>
    <name evidence="8" type="ORF">BU204_10745</name>
</gene>
<dbReference type="AlphaFoldDB" id="A0A1Q8CTL8"/>
<sequence length="457" mass="49290">MDAAGRFITSFVGELDDAPAKGPVLSAQLAHRLGLPPPDGPGTFDDLLDTFGQAARHAMETAGPRFFAYTPGGGLLSSAVAELLARAVNRQTALSWAAPGLVAMEQGVLRWLCSEYGLPADSGGLVTTGASMGTLSVVVAARHRHLNEDFRDGTLYVTAHTHFCVAKAARIAGIRPEHVRVVPTTPDLRMDVAAAAQLVAADRAAGRRPFLLVATAGTTDTGTVDPLLDLAALARREDLWLHVDGAYGGFFQLTRRGRDQLLGIASADSITLDPHKGLFLPYGTGVLLVRDPGALRAAHLEEGPFLQNAGAAEMLPNYAELGVELTREFRGLRLWLPLHLHGVDVFRDALDEMLDLAAHAHDELRRIPGIDVPWRPDLSTVVFRDEAGDEATRRLLDRILASNRVSLSSTRVRDRTLARMCVLSHRSHLEHVEDALELVRSAATHRPADPPLTAEGR</sequence>
<protein>
    <submittedName>
        <fullName evidence="8">Amino acid decarboxylase</fullName>
    </submittedName>
</protein>
<dbReference type="GO" id="GO:0019752">
    <property type="term" value="P:carboxylic acid metabolic process"/>
    <property type="evidence" value="ECO:0007669"/>
    <property type="project" value="InterPro"/>
</dbReference>
<dbReference type="STRING" id="1912961.BU204_10745"/>
<dbReference type="PANTHER" id="PTHR11999">
    <property type="entry name" value="GROUP II PYRIDOXAL-5-PHOSPHATE DECARBOXYLASE"/>
    <property type="match status" value="1"/>
</dbReference>
<evidence type="ECO:0000256" key="7">
    <source>
        <dbReference type="RuleBase" id="RU000382"/>
    </source>
</evidence>
<keyword evidence="4 6" id="KW-0663">Pyridoxal phosphate</keyword>
<dbReference type="InterPro" id="IPR010977">
    <property type="entry name" value="Aromatic_deC"/>
</dbReference>
<dbReference type="Gene3D" id="3.40.640.10">
    <property type="entry name" value="Type I PLP-dependent aspartate aminotransferase-like (Major domain)"/>
    <property type="match status" value="1"/>
</dbReference>
<evidence type="ECO:0000313" key="9">
    <source>
        <dbReference type="Proteomes" id="UP000185596"/>
    </source>
</evidence>
<dbReference type="SUPFAM" id="SSF53383">
    <property type="entry name" value="PLP-dependent transferases"/>
    <property type="match status" value="1"/>
</dbReference>
<reference evidence="8 9" key="1">
    <citation type="submission" date="2016-12" db="EMBL/GenBank/DDBJ databases">
        <title>The draft genome sequence of Actinophytocola sp. 11-183.</title>
        <authorList>
            <person name="Wang W."/>
            <person name="Yuan L."/>
        </authorList>
    </citation>
    <scope>NUCLEOTIDE SEQUENCE [LARGE SCALE GENOMIC DNA]</scope>
    <source>
        <strain evidence="8 9">11-183</strain>
    </source>
</reference>
<evidence type="ECO:0000313" key="8">
    <source>
        <dbReference type="EMBL" id="OLF17692.1"/>
    </source>
</evidence>
<evidence type="ECO:0000256" key="5">
    <source>
        <dbReference type="ARBA" id="ARBA00023239"/>
    </source>
</evidence>
<organism evidence="8 9">
    <name type="scientific">Actinophytocola xanthii</name>
    <dbReference type="NCBI Taxonomy" id="1912961"/>
    <lineage>
        <taxon>Bacteria</taxon>
        <taxon>Bacillati</taxon>
        <taxon>Actinomycetota</taxon>
        <taxon>Actinomycetes</taxon>
        <taxon>Pseudonocardiales</taxon>
        <taxon>Pseudonocardiaceae</taxon>
    </lineage>
</organism>
<dbReference type="GO" id="GO:0004058">
    <property type="term" value="F:aromatic-L-amino-acid decarboxylase activity"/>
    <property type="evidence" value="ECO:0007669"/>
    <property type="project" value="UniProtKB-ARBA"/>
</dbReference>
<dbReference type="GO" id="GO:0030170">
    <property type="term" value="F:pyridoxal phosphate binding"/>
    <property type="evidence" value="ECO:0007669"/>
    <property type="project" value="InterPro"/>
</dbReference>
<evidence type="ECO:0000256" key="4">
    <source>
        <dbReference type="ARBA" id="ARBA00022898"/>
    </source>
</evidence>
<evidence type="ECO:0000256" key="6">
    <source>
        <dbReference type="PIRSR" id="PIRSR602129-50"/>
    </source>
</evidence>
<dbReference type="PRINTS" id="PR00800">
    <property type="entry name" value="YHDCRBOXLASE"/>
</dbReference>
<dbReference type="Pfam" id="PF00282">
    <property type="entry name" value="Pyridoxal_deC"/>
    <property type="match status" value="1"/>
</dbReference>
<dbReference type="PANTHER" id="PTHR11999:SF70">
    <property type="entry name" value="MIP05841P"/>
    <property type="match status" value="1"/>
</dbReference>
<comment type="similarity">
    <text evidence="2 7">Belongs to the group II decarboxylase family.</text>
</comment>
<comment type="caution">
    <text evidence="8">The sequence shown here is derived from an EMBL/GenBank/DDBJ whole genome shotgun (WGS) entry which is preliminary data.</text>
</comment>
<dbReference type="Gene3D" id="3.90.1150.10">
    <property type="entry name" value="Aspartate Aminotransferase, domain 1"/>
    <property type="match status" value="1"/>
</dbReference>
<dbReference type="InterPro" id="IPR015422">
    <property type="entry name" value="PyrdxlP-dep_Trfase_small"/>
</dbReference>
<evidence type="ECO:0000256" key="1">
    <source>
        <dbReference type="ARBA" id="ARBA00001933"/>
    </source>
</evidence>
<dbReference type="InterPro" id="IPR015421">
    <property type="entry name" value="PyrdxlP-dep_Trfase_major"/>
</dbReference>
<dbReference type="GO" id="GO:0005737">
    <property type="term" value="C:cytoplasm"/>
    <property type="evidence" value="ECO:0007669"/>
    <property type="project" value="TreeGrafter"/>
</dbReference>
<evidence type="ECO:0000256" key="2">
    <source>
        <dbReference type="ARBA" id="ARBA00009533"/>
    </source>
</evidence>
<evidence type="ECO:0000256" key="3">
    <source>
        <dbReference type="ARBA" id="ARBA00022793"/>
    </source>
</evidence>